<organism evidence="1 2">
    <name type="scientific">Nicotiana tabacum</name>
    <name type="common">Common tobacco</name>
    <dbReference type="NCBI Taxonomy" id="4097"/>
    <lineage>
        <taxon>Eukaryota</taxon>
        <taxon>Viridiplantae</taxon>
        <taxon>Streptophyta</taxon>
        <taxon>Embryophyta</taxon>
        <taxon>Tracheophyta</taxon>
        <taxon>Spermatophyta</taxon>
        <taxon>Magnoliopsida</taxon>
        <taxon>eudicotyledons</taxon>
        <taxon>Gunneridae</taxon>
        <taxon>Pentapetalae</taxon>
        <taxon>asterids</taxon>
        <taxon>lamiids</taxon>
        <taxon>Solanales</taxon>
        <taxon>Solanaceae</taxon>
        <taxon>Nicotianoideae</taxon>
        <taxon>Nicotianeae</taxon>
        <taxon>Nicotiana</taxon>
    </lineage>
</organism>
<evidence type="ECO:0000313" key="1">
    <source>
        <dbReference type="Proteomes" id="UP000790787"/>
    </source>
</evidence>
<keyword evidence="1" id="KW-1185">Reference proteome</keyword>
<protein>
    <submittedName>
        <fullName evidence="2">Uncharacterized protein LOC142165507</fullName>
    </submittedName>
</protein>
<reference evidence="2" key="2">
    <citation type="submission" date="2025-08" db="UniProtKB">
        <authorList>
            <consortium name="RefSeq"/>
        </authorList>
    </citation>
    <scope>IDENTIFICATION</scope>
    <source>
        <tissue evidence="2">Leaf</tissue>
    </source>
</reference>
<gene>
    <name evidence="2" type="primary">LOC142165507</name>
</gene>
<evidence type="ECO:0000313" key="2">
    <source>
        <dbReference type="RefSeq" id="XP_075080146.1"/>
    </source>
</evidence>
<dbReference type="RefSeq" id="XP_075080146.1">
    <property type="nucleotide sequence ID" value="XM_075224045.1"/>
</dbReference>
<accession>A0AC58S577</accession>
<sequence>MSTPKQASWIVKKIFDAREWLRQNNPTETLNNFCKKGKFCIKKVYTASRPKYQKCNWKRLTIASKAIPRHQFILWLALHRRLATVERLQKWGIVVSKDCVLCRSNAKETFDHLLFDCAYSRTMWSKILRWAEVKHQIGSWDEEISWIAKVAVNRSKGEILAFLFTAVVYHVWNERNNRRFQGKEITCSKRIKEIIQMLHIRGQSVENWKKELEQLNSYPS</sequence>
<name>A0AC58S577_TOBAC</name>
<dbReference type="Proteomes" id="UP000790787">
    <property type="component" value="Chromosome 10"/>
</dbReference>
<proteinExistence type="predicted"/>
<reference evidence="1" key="1">
    <citation type="journal article" date="2014" name="Nat. Commun.">
        <title>The tobacco genome sequence and its comparison with those of tomato and potato.</title>
        <authorList>
            <person name="Sierro N."/>
            <person name="Battey J.N."/>
            <person name="Ouadi S."/>
            <person name="Bakaher N."/>
            <person name="Bovet L."/>
            <person name="Willig A."/>
            <person name="Goepfert S."/>
            <person name="Peitsch M.C."/>
            <person name="Ivanov N.V."/>
        </authorList>
    </citation>
    <scope>NUCLEOTIDE SEQUENCE [LARGE SCALE GENOMIC DNA]</scope>
</reference>